<feature type="transmembrane region" description="Helical" evidence="9">
    <location>
        <begin position="184"/>
        <end position="202"/>
    </location>
</feature>
<dbReference type="GeneID" id="7446607"/>
<dbReference type="eggNOG" id="KOG1699">
    <property type="taxonomic scope" value="Eukaryota"/>
</dbReference>
<feature type="transmembrane region" description="Helical" evidence="9">
    <location>
        <begin position="208"/>
        <end position="232"/>
    </location>
</feature>
<feature type="domain" description="Cas1p 10 TM acyl transferase" evidence="10">
    <location>
        <begin position="165"/>
        <end position="449"/>
    </location>
</feature>
<dbReference type="GO" id="GO:0016407">
    <property type="term" value="F:acetyltransferase activity"/>
    <property type="evidence" value="ECO:0000318"/>
    <property type="project" value="GO_Central"/>
</dbReference>
<gene>
    <name evidence="11" type="ORF">THAPS_6673</name>
</gene>
<keyword evidence="7" id="KW-0325">Glycoprotein</keyword>
<evidence type="ECO:0000256" key="8">
    <source>
        <dbReference type="SAM" id="MobiDB-lite"/>
    </source>
</evidence>
<evidence type="ECO:0000313" key="12">
    <source>
        <dbReference type="Proteomes" id="UP000001449"/>
    </source>
</evidence>
<feature type="transmembrane region" description="Helical" evidence="9">
    <location>
        <begin position="283"/>
        <end position="304"/>
    </location>
</feature>
<evidence type="ECO:0000256" key="5">
    <source>
        <dbReference type="ARBA" id="ARBA00022989"/>
    </source>
</evidence>
<feature type="compositionally biased region" description="Low complexity" evidence="8">
    <location>
        <begin position="468"/>
        <end position="482"/>
    </location>
</feature>
<evidence type="ECO:0000256" key="3">
    <source>
        <dbReference type="ARBA" id="ARBA00022679"/>
    </source>
</evidence>
<dbReference type="GO" id="GO:0016020">
    <property type="term" value="C:membrane"/>
    <property type="evidence" value="ECO:0007669"/>
    <property type="project" value="UniProtKB-SubCell"/>
</dbReference>
<keyword evidence="4 9" id="KW-0812">Transmembrane</keyword>
<comment type="similarity">
    <text evidence="2">Belongs to the PC-esterase family. CASD1 subfamily.</text>
</comment>
<feature type="region of interest" description="Disordered" evidence="8">
    <location>
        <begin position="466"/>
        <end position="502"/>
    </location>
</feature>
<dbReference type="PaxDb" id="35128-Thaps6673"/>
<keyword evidence="6 9" id="KW-0472">Membrane</keyword>
<evidence type="ECO:0000256" key="9">
    <source>
        <dbReference type="SAM" id="Phobius"/>
    </source>
</evidence>
<dbReference type="OMA" id="RNDNHAP"/>
<dbReference type="AlphaFoldDB" id="B5YP67"/>
<proteinExistence type="inferred from homology"/>
<organism evidence="11 12">
    <name type="scientific">Thalassiosira pseudonana</name>
    <name type="common">Marine diatom</name>
    <name type="synonym">Cyclotella nana</name>
    <dbReference type="NCBI Taxonomy" id="35128"/>
    <lineage>
        <taxon>Eukaryota</taxon>
        <taxon>Sar</taxon>
        <taxon>Stramenopiles</taxon>
        <taxon>Ochrophyta</taxon>
        <taxon>Bacillariophyta</taxon>
        <taxon>Coscinodiscophyceae</taxon>
        <taxon>Thalassiosirophycidae</taxon>
        <taxon>Thalassiosirales</taxon>
        <taxon>Thalassiosiraceae</taxon>
        <taxon>Thalassiosira</taxon>
    </lineage>
</organism>
<sequence>MLSSLRAWSNQPTNGLRDLSLAQLKVAFILLIAHFGNVFEPSYPRNDNHAPNMFWFVNGLLGIAAWWSWNWKASGAGRGGGAGTPRVVILGREQTEEWKGWMQWAFIFYHYYRVSYVYNEIRVFVSAYVWMVSEVRLLEEECFLCAQTNSTTLDSPRIHRPNNKTGFGNFLYFDKKADFSVERFISMILRINYFPLLLSYFLTVPLELYYVVPLHTTGFVMTMISCYVGYSFERKLGWSYWKSRTAAVVVSLLAHVLFYETAAVNFLLLFSKEYHLRFQTDKYSAWMGMACGLLWGKVGEYMQWAHGFENERRRRNATIAQFLGGAFLIWIWYYFFGFISDKHVYNPVHPYVFIFPIVGWLMIRNCSRYLTECHSSVLEFLGRNTLETYVLQFHLFMSHNVQYIPVIIPGADAKGPVTLKFLNMLLCGTVFVTMAVWARKNTVTTQSCVVDLVKHLRGTMDTSVVPLSSQSAGQRRQQQPEVATEEEVVELTKMESGTSDDP</sequence>
<dbReference type="Proteomes" id="UP000001449">
    <property type="component" value="Chromosome 7"/>
</dbReference>
<evidence type="ECO:0000256" key="4">
    <source>
        <dbReference type="ARBA" id="ARBA00022692"/>
    </source>
</evidence>
<feature type="transmembrane region" description="Helical" evidence="9">
    <location>
        <begin position="21"/>
        <end position="39"/>
    </location>
</feature>
<dbReference type="HOGENOM" id="CLU_543499_0_0_1"/>
<keyword evidence="5 9" id="KW-1133">Transmembrane helix</keyword>
<name>B5YP67_THAPS</name>
<feature type="domain" description="Cas1p 10 TM acyl transferase" evidence="10">
    <location>
        <begin position="87"/>
        <end position="132"/>
    </location>
</feature>
<feature type="transmembrane region" description="Helical" evidence="9">
    <location>
        <begin position="348"/>
        <end position="366"/>
    </location>
</feature>
<feature type="transmembrane region" description="Helical" evidence="9">
    <location>
        <begin position="244"/>
        <end position="271"/>
    </location>
</feature>
<dbReference type="PANTHER" id="PTHR13533">
    <property type="entry name" value="N-ACETYLNEURAMINATE 9-O-ACETYLTRANSFERASE"/>
    <property type="match status" value="1"/>
</dbReference>
<dbReference type="GO" id="GO:0005794">
    <property type="term" value="C:Golgi apparatus"/>
    <property type="evidence" value="ECO:0000318"/>
    <property type="project" value="GO_Central"/>
</dbReference>
<keyword evidence="3" id="KW-0808">Transferase</keyword>
<accession>B5YP67</accession>
<keyword evidence="12" id="KW-1185">Reference proteome</keyword>
<dbReference type="Pfam" id="PF07779">
    <property type="entry name" value="Cas1_AcylT"/>
    <property type="match status" value="2"/>
</dbReference>
<feature type="transmembrane region" description="Helical" evidence="9">
    <location>
        <begin position="316"/>
        <end position="336"/>
    </location>
</feature>
<evidence type="ECO:0000256" key="6">
    <source>
        <dbReference type="ARBA" id="ARBA00023136"/>
    </source>
</evidence>
<evidence type="ECO:0000256" key="2">
    <source>
        <dbReference type="ARBA" id="ARBA00010666"/>
    </source>
</evidence>
<evidence type="ECO:0000256" key="7">
    <source>
        <dbReference type="ARBA" id="ARBA00023180"/>
    </source>
</evidence>
<dbReference type="KEGG" id="tps:THAPS_6673"/>
<evidence type="ECO:0000259" key="10">
    <source>
        <dbReference type="Pfam" id="PF07779"/>
    </source>
</evidence>
<dbReference type="GO" id="GO:0005975">
    <property type="term" value="P:carbohydrate metabolic process"/>
    <property type="evidence" value="ECO:0000318"/>
    <property type="project" value="GO_Central"/>
</dbReference>
<dbReference type="EMBL" id="CP001160">
    <property type="protein sequence ID" value="ACI64748.1"/>
    <property type="molecule type" value="Genomic_DNA"/>
</dbReference>
<reference evidence="11 12" key="2">
    <citation type="journal article" date="2008" name="Nature">
        <title>The Phaeodactylum genome reveals the evolutionary history of diatom genomes.</title>
        <authorList>
            <person name="Bowler C."/>
            <person name="Allen A.E."/>
            <person name="Badger J.H."/>
            <person name="Grimwood J."/>
            <person name="Jabbari K."/>
            <person name="Kuo A."/>
            <person name="Maheswari U."/>
            <person name="Martens C."/>
            <person name="Maumus F."/>
            <person name="Otillar R.P."/>
            <person name="Rayko E."/>
            <person name="Salamov A."/>
            <person name="Vandepoele K."/>
            <person name="Beszteri B."/>
            <person name="Gruber A."/>
            <person name="Heijde M."/>
            <person name="Katinka M."/>
            <person name="Mock T."/>
            <person name="Valentin K."/>
            <person name="Verret F."/>
            <person name="Berges J.A."/>
            <person name="Brownlee C."/>
            <person name="Cadoret J.P."/>
            <person name="Chiovitti A."/>
            <person name="Choi C.J."/>
            <person name="Coesel S."/>
            <person name="De Martino A."/>
            <person name="Detter J.C."/>
            <person name="Durkin C."/>
            <person name="Falciatore A."/>
            <person name="Fournet J."/>
            <person name="Haruta M."/>
            <person name="Huysman M.J."/>
            <person name="Jenkins B.D."/>
            <person name="Jiroutova K."/>
            <person name="Jorgensen R.E."/>
            <person name="Joubert Y."/>
            <person name="Kaplan A."/>
            <person name="Kroger N."/>
            <person name="Kroth P.G."/>
            <person name="La Roche J."/>
            <person name="Lindquist E."/>
            <person name="Lommer M."/>
            <person name="Martin-Jezequel V."/>
            <person name="Lopez P.J."/>
            <person name="Lucas S."/>
            <person name="Mangogna M."/>
            <person name="McGinnis K."/>
            <person name="Medlin L.K."/>
            <person name="Montsant A."/>
            <person name="Oudot-Le Secq M.P."/>
            <person name="Napoli C."/>
            <person name="Obornik M."/>
            <person name="Parker M.S."/>
            <person name="Petit J.L."/>
            <person name="Porcel B.M."/>
            <person name="Poulsen N."/>
            <person name="Robison M."/>
            <person name="Rychlewski L."/>
            <person name="Rynearson T.A."/>
            <person name="Schmutz J."/>
            <person name="Shapiro H."/>
            <person name="Siaut M."/>
            <person name="Stanley M."/>
            <person name="Sussman M.R."/>
            <person name="Taylor A.R."/>
            <person name="Vardi A."/>
            <person name="von Dassow P."/>
            <person name="Vyverman W."/>
            <person name="Willis A."/>
            <person name="Wyrwicz L.S."/>
            <person name="Rokhsar D.S."/>
            <person name="Weissenbach J."/>
            <person name="Armbrust E.V."/>
            <person name="Green B.R."/>
            <person name="Van de Peer Y."/>
            <person name="Grigoriev I.V."/>
        </authorList>
    </citation>
    <scope>NUCLEOTIDE SEQUENCE [LARGE SCALE GENOMIC DNA]</scope>
    <source>
        <strain evidence="11 12">CCMP1335</strain>
    </source>
</reference>
<dbReference type="RefSeq" id="XP_002296031.1">
    <property type="nucleotide sequence ID" value="XM_002295995.1"/>
</dbReference>
<reference evidence="11 12" key="1">
    <citation type="journal article" date="2004" name="Science">
        <title>The genome of the diatom Thalassiosira pseudonana: ecology, evolution, and metabolism.</title>
        <authorList>
            <person name="Armbrust E.V."/>
            <person name="Berges J.A."/>
            <person name="Bowler C."/>
            <person name="Green B.R."/>
            <person name="Martinez D."/>
            <person name="Putnam N.H."/>
            <person name="Zhou S."/>
            <person name="Allen A.E."/>
            <person name="Apt K.E."/>
            <person name="Bechner M."/>
            <person name="Brzezinski M.A."/>
            <person name="Chaal B.K."/>
            <person name="Chiovitti A."/>
            <person name="Davis A.K."/>
            <person name="Demarest M.S."/>
            <person name="Detter J.C."/>
            <person name="Glavina T."/>
            <person name="Goodstein D."/>
            <person name="Hadi M.Z."/>
            <person name="Hellsten U."/>
            <person name="Hildebrand M."/>
            <person name="Jenkins B.D."/>
            <person name="Jurka J."/>
            <person name="Kapitonov V.V."/>
            <person name="Kroger N."/>
            <person name="Lau W.W."/>
            <person name="Lane T.W."/>
            <person name="Larimer F.W."/>
            <person name="Lippmeier J.C."/>
            <person name="Lucas S."/>
            <person name="Medina M."/>
            <person name="Montsant A."/>
            <person name="Obornik M."/>
            <person name="Parker M.S."/>
            <person name="Palenik B."/>
            <person name="Pazour G.J."/>
            <person name="Richardson P.M."/>
            <person name="Rynearson T.A."/>
            <person name="Saito M.A."/>
            <person name="Schwartz D.C."/>
            <person name="Thamatrakoln K."/>
            <person name="Valentin K."/>
            <person name="Vardi A."/>
            <person name="Wilkerson F.P."/>
            <person name="Rokhsar D.S."/>
        </authorList>
    </citation>
    <scope>NUCLEOTIDE SEQUENCE [LARGE SCALE GENOMIC DNA]</scope>
    <source>
        <strain evidence="11 12">CCMP1335</strain>
    </source>
</reference>
<dbReference type="InParanoid" id="B5YP67"/>
<evidence type="ECO:0000256" key="1">
    <source>
        <dbReference type="ARBA" id="ARBA00004141"/>
    </source>
</evidence>
<protein>
    <recommendedName>
        <fullName evidence="10">Cas1p 10 TM acyl transferase domain-containing protein</fullName>
    </recommendedName>
</protein>
<dbReference type="PANTHER" id="PTHR13533:SF1">
    <property type="entry name" value="N-ACETYLNEURAMINATE 9-O-ACETYLTRANSFERASE"/>
    <property type="match status" value="1"/>
</dbReference>
<dbReference type="InterPro" id="IPR012419">
    <property type="entry name" value="Cas1_AcylTrans_dom"/>
</dbReference>
<comment type="subcellular location">
    <subcellularLocation>
        <location evidence="1">Membrane</location>
        <topology evidence="1">Multi-pass membrane protein</topology>
    </subcellularLocation>
</comment>
<evidence type="ECO:0000313" key="11">
    <source>
        <dbReference type="EMBL" id="ACI64748.1"/>
    </source>
</evidence>
<feature type="transmembrane region" description="Helical" evidence="9">
    <location>
        <begin position="51"/>
        <end position="69"/>
    </location>
</feature>